<dbReference type="EMBL" id="MN740401">
    <property type="protein sequence ID" value="QHU04551.1"/>
    <property type="molecule type" value="Genomic_DNA"/>
</dbReference>
<evidence type="ECO:0008006" key="2">
    <source>
        <dbReference type="Google" id="ProtNLM"/>
    </source>
</evidence>
<accession>A0A6C0JHU0</accession>
<organism evidence="1">
    <name type="scientific">viral metagenome</name>
    <dbReference type="NCBI Taxonomy" id="1070528"/>
    <lineage>
        <taxon>unclassified sequences</taxon>
        <taxon>metagenomes</taxon>
        <taxon>organismal metagenomes</taxon>
    </lineage>
</organism>
<dbReference type="AlphaFoldDB" id="A0A6C0JHU0"/>
<name>A0A6C0JHU0_9ZZZZ</name>
<evidence type="ECO:0000313" key="1">
    <source>
        <dbReference type="EMBL" id="QHU04551.1"/>
    </source>
</evidence>
<reference evidence="1" key="1">
    <citation type="journal article" date="2020" name="Nature">
        <title>Giant virus diversity and host interactions through global metagenomics.</title>
        <authorList>
            <person name="Schulz F."/>
            <person name="Roux S."/>
            <person name="Paez-Espino D."/>
            <person name="Jungbluth S."/>
            <person name="Walsh D.A."/>
            <person name="Denef V.J."/>
            <person name="McMahon K.D."/>
            <person name="Konstantinidis K.T."/>
            <person name="Eloe-Fadrosh E.A."/>
            <person name="Kyrpides N.C."/>
            <person name="Woyke T."/>
        </authorList>
    </citation>
    <scope>NUCLEOTIDE SEQUENCE</scope>
    <source>
        <strain evidence="1">GVMAG-M-3300027708-51</strain>
    </source>
</reference>
<sequence>MKVFSFCLYGTEPNYYTGLLENIELIKQYYPDFDIVVYKGECDPSWVLPEGVTIDVTNRAGPINALLRYIPLNYAEVGFVRDADSRVDARDRWCIDQFLASDKSYHTIRDHYWHASKLMAGTFGWKRPMTVMLPTHEVGYGFDEQFLAHAVYESVKSDMLVHTSYRAFQGEHAVWIERPFESPTDFVGNVIWDGKPKFGYMKDVPAIVSELRANDQFDIAIRFMESVDPWSIPYGSRAQVFEDMFTSCFYTNRIAEAQTWLSRFEFADLHPHMVINSNYLLPKLGRTVASFDSSREPGDGEVVIVYGNYPDWHRALPITRKLYRHVSLFSQVTHDTVESHPCWAAVDIIYILNLEGRSDRFMETMASLARVSAPLQKVHHYQGKKDLPPYVGATKNHVDVIKHFQESGHSTCLVLEDDIVFTDDVSRVHSSITTFFERAYEYSICFLSLSRLGDRLPHDDLLSETKQSCTTSAAYFLTKRTSHDVLAVVDEGLRKITAGEGYQNEGCIDTYWCGRLPKTYFFKDKLAFQRPSWSNLKQCVVAYLD</sequence>
<proteinExistence type="predicted"/>
<protein>
    <recommendedName>
        <fullName evidence="2">Glycosyltransferase</fullName>
    </recommendedName>
</protein>